<dbReference type="SUPFAM" id="SSF160246">
    <property type="entry name" value="EspE N-terminal domain-like"/>
    <property type="match status" value="1"/>
</dbReference>
<dbReference type="InterPro" id="IPR037257">
    <property type="entry name" value="T2SS_E_N_sf"/>
</dbReference>
<dbReference type="Gene3D" id="3.40.50.300">
    <property type="entry name" value="P-loop containing nucleotide triphosphate hydrolases"/>
    <property type="match status" value="1"/>
</dbReference>
<evidence type="ECO:0000256" key="3">
    <source>
        <dbReference type="ARBA" id="ARBA00022840"/>
    </source>
</evidence>
<dbReference type="InterPro" id="IPR001482">
    <property type="entry name" value="T2SS/T4SS_dom"/>
</dbReference>
<name>A0A5Q2MYU0_9FIRM</name>
<gene>
    <name evidence="5" type="ORF">FTV88_0414</name>
</gene>
<protein>
    <submittedName>
        <fullName evidence="5">Type II secretion system protein E</fullName>
    </submittedName>
</protein>
<dbReference type="InterPro" id="IPR007831">
    <property type="entry name" value="T2SS_GspE_N"/>
</dbReference>
<reference evidence="6" key="1">
    <citation type="submission" date="2019-11" db="EMBL/GenBank/DDBJ databases">
        <title>Genome sequence of Heliorestis convoluta strain HH, an alkaliphilic and minimalistic phototrophic bacterium from a soda lake in Egypt.</title>
        <authorList>
            <person name="Dewey E.D."/>
            <person name="Stokes L.M."/>
            <person name="Burchell B.M."/>
            <person name="Shaffer K.N."/>
            <person name="Huntington A.M."/>
            <person name="Baker J.M."/>
            <person name="Nadendla S."/>
            <person name="Giglio M.G."/>
            <person name="Touchman J.W."/>
            <person name="Blankenship R.E."/>
            <person name="Madigan M.T."/>
            <person name="Sattley W.M."/>
        </authorList>
    </citation>
    <scope>NUCLEOTIDE SEQUENCE [LARGE SCALE GENOMIC DNA]</scope>
    <source>
        <strain evidence="6">HH</strain>
    </source>
</reference>
<organism evidence="5 6">
    <name type="scientific">Heliorestis convoluta</name>
    <dbReference type="NCBI Taxonomy" id="356322"/>
    <lineage>
        <taxon>Bacteria</taxon>
        <taxon>Bacillati</taxon>
        <taxon>Bacillota</taxon>
        <taxon>Clostridia</taxon>
        <taxon>Eubacteriales</taxon>
        <taxon>Heliobacteriaceae</taxon>
        <taxon>Heliorestis</taxon>
    </lineage>
</organism>
<dbReference type="InterPro" id="IPR003593">
    <property type="entry name" value="AAA+_ATPase"/>
</dbReference>
<comment type="similarity">
    <text evidence="1">Belongs to the GSP E family.</text>
</comment>
<dbReference type="Gene3D" id="3.30.300.160">
    <property type="entry name" value="Type II secretion system, protein E, N-terminal domain"/>
    <property type="match status" value="1"/>
</dbReference>
<dbReference type="GO" id="GO:0005886">
    <property type="term" value="C:plasma membrane"/>
    <property type="evidence" value="ECO:0007669"/>
    <property type="project" value="TreeGrafter"/>
</dbReference>
<proteinExistence type="inferred from homology"/>
<dbReference type="Gene3D" id="3.30.450.90">
    <property type="match status" value="1"/>
</dbReference>
<dbReference type="PANTHER" id="PTHR30258:SF2">
    <property type="entry name" value="COMG OPERON PROTEIN 1"/>
    <property type="match status" value="1"/>
</dbReference>
<keyword evidence="3" id="KW-0067">ATP-binding</keyword>
<evidence type="ECO:0000259" key="4">
    <source>
        <dbReference type="PROSITE" id="PS00662"/>
    </source>
</evidence>
<dbReference type="Pfam" id="PF05157">
    <property type="entry name" value="MshEN"/>
    <property type="match status" value="1"/>
</dbReference>
<evidence type="ECO:0000313" key="5">
    <source>
        <dbReference type="EMBL" id="QGG46593.1"/>
    </source>
</evidence>
<evidence type="ECO:0000256" key="2">
    <source>
        <dbReference type="ARBA" id="ARBA00022741"/>
    </source>
</evidence>
<sequence length="580" mass="64312">MGGKSLFLSILKTKRTYGVRRIMRIDKAKNFPIGIWLINNGIITQEQLDIALEQQNKSGRGLLGEALVEMGFCSEEDIARAMAARSNVEYVPLNKISYDMTAMATISADAAKRYQALPIAIEHNKLVVAMKNPTDLMIIDDLRVLTGYDIKPVACLDSELQAAIEKYGRTGIDFADDSNPSNEAIMGPGEDTSNRAAVQLANLILSQAVSAKASDIHIEPYENSLRIRFRIDGVLHDIMEPPRRLHAGLVSRIKVMAGMDIANKHIPQDGRITLKIDERPIDIRIASLPVSFGERVTMRLLDRTGTMLTLQDLGVAPMVLEQFRQVITLPYGFILVTGPTGSGKSTTLYASLSELDKVEKNIITIEDPIEYRLDGMSQIQLNSRAGLNFASGLRSILRNDPDVIMVGEIRDKETARIAIESSITGHLVFSTLHTNDASGSISRLIEMEVEPFLIASSLACALAQRLARRLCLQCRIPYEAKAEELEQIEGFPLLPGEKSLRLYKPGKCSYCANTGYRGRIGIYELLRISESLRPLILEKTSAQEIRAQAVREGMITLRQDGLHKVRQGLTSLEEILRIVL</sequence>
<dbReference type="GO" id="GO:0016887">
    <property type="term" value="F:ATP hydrolysis activity"/>
    <property type="evidence" value="ECO:0007669"/>
    <property type="project" value="TreeGrafter"/>
</dbReference>
<dbReference type="AlphaFoldDB" id="A0A5Q2MYU0"/>
<keyword evidence="2" id="KW-0547">Nucleotide-binding</keyword>
<dbReference type="FunFam" id="3.40.50.300:FF:000398">
    <property type="entry name" value="Type IV pilus assembly ATPase PilB"/>
    <property type="match status" value="1"/>
</dbReference>
<dbReference type="EMBL" id="CP045875">
    <property type="protein sequence ID" value="QGG46593.1"/>
    <property type="molecule type" value="Genomic_DNA"/>
</dbReference>
<dbReference type="FunFam" id="3.30.450.90:FF:000001">
    <property type="entry name" value="Type II secretion system ATPase GspE"/>
    <property type="match status" value="1"/>
</dbReference>
<keyword evidence="6" id="KW-1185">Reference proteome</keyword>
<dbReference type="PROSITE" id="PS00662">
    <property type="entry name" value="T2SP_E"/>
    <property type="match status" value="1"/>
</dbReference>
<accession>A0A5Q2MYU0</accession>
<dbReference type="SUPFAM" id="SSF52540">
    <property type="entry name" value="P-loop containing nucleoside triphosphate hydrolases"/>
    <property type="match status" value="1"/>
</dbReference>
<dbReference type="Proteomes" id="UP000366051">
    <property type="component" value="Chromosome"/>
</dbReference>
<dbReference type="InterPro" id="IPR027417">
    <property type="entry name" value="P-loop_NTPase"/>
</dbReference>
<feature type="domain" description="Bacterial type II secretion system protein E" evidence="4">
    <location>
        <begin position="397"/>
        <end position="411"/>
    </location>
</feature>
<dbReference type="SMART" id="SM00382">
    <property type="entry name" value="AAA"/>
    <property type="match status" value="1"/>
</dbReference>
<evidence type="ECO:0000313" key="6">
    <source>
        <dbReference type="Proteomes" id="UP000366051"/>
    </source>
</evidence>
<dbReference type="PANTHER" id="PTHR30258">
    <property type="entry name" value="TYPE II SECRETION SYSTEM PROTEIN GSPE-RELATED"/>
    <property type="match status" value="1"/>
</dbReference>
<dbReference type="GO" id="GO:0005524">
    <property type="term" value="F:ATP binding"/>
    <property type="evidence" value="ECO:0007669"/>
    <property type="project" value="UniProtKB-KW"/>
</dbReference>
<evidence type="ECO:0000256" key="1">
    <source>
        <dbReference type="ARBA" id="ARBA00006611"/>
    </source>
</evidence>
<dbReference type="CDD" id="cd01129">
    <property type="entry name" value="PulE-GspE-like"/>
    <property type="match status" value="1"/>
</dbReference>
<dbReference type="Pfam" id="PF00437">
    <property type="entry name" value="T2SSE"/>
    <property type="match status" value="1"/>
</dbReference>
<dbReference type="KEGG" id="hcv:FTV88_0414"/>